<organism evidence="2 3">
    <name type="scientific">Tessaracoccus defluvii</name>
    <dbReference type="NCBI Taxonomy" id="1285901"/>
    <lineage>
        <taxon>Bacteria</taxon>
        <taxon>Bacillati</taxon>
        <taxon>Actinomycetota</taxon>
        <taxon>Actinomycetes</taxon>
        <taxon>Propionibacteriales</taxon>
        <taxon>Propionibacteriaceae</taxon>
        <taxon>Tessaracoccus</taxon>
    </lineage>
</organism>
<name>A0A7H0H5Y2_9ACTN</name>
<proteinExistence type="predicted"/>
<evidence type="ECO:0000256" key="1">
    <source>
        <dbReference type="SAM" id="Phobius"/>
    </source>
</evidence>
<protein>
    <submittedName>
        <fullName evidence="2">DUF3180 family protein</fullName>
    </submittedName>
</protein>
<dbReference type="AlphaFoldDB" id="A0A7H0H5Y2"/>
<dbReference type="InterPro" id="IPR021517">
    <property type="entry name" value="DUF3180"/>
</dbReference>
<keyword evidence="1" id="KW-0472">Membrane</keyword>
<feature type="transmembrane region" description="Helical" evidence="1">
    <location>
        <begin position="42"/>
        <end position="61"/>
    </location>
</feature>
<dbReference type="KEGG" id="tdf:H9L22_17995"/>
<dbReference type="EMBL" id="CP060789">
    <property type="protein sequence ID" value="QNP55948.1"/>
    <property type="molecule type" value="Genomic_DNA"/>
</dbReference>
<feature type="transmembrane region" description="Helical" evidence="1">
    <location>
        <begin position="15"/>
        <end position="36"/>
    </location>
</feature>
<keyword evidence="1" id="KW-0812">Transmembrane</keyword>
<keyword evidence="3" id="KW-1185">Reference proteome</keyword>
<sequence>MSDRPTLGLTTGRQAAISVISGAVISGLVIMAFEAVGSFPPVVPWTVAALLALLAVAVAVYSRVLRRRLKEHTVPSQESVTALVLGKTMVMTGAVFAGAYVIYVIRYAQLIAAPLPAQRVVNGAATIVAALLLAGAGTLLERACVVDDGDDDHEQGGSASPA</sequence>
<accession>A0A7H0H5Y2</accession>
<dbReference type="Pfam" id="PF11377">
    <property type="entry name" value="DUF3180"/>
    <property type="match status" value="1"/>
</dbReference>
<dbReference type="Proteomes" id="UP000516117">
    <property type="component" value="Chromosome"/>
</dbReference>
<evidence type="ECO:0000313" key="3">
    <source>
        <dbReference type="Proteomes" id="UP000516117"/>
    </source>
</evidence>
<keyword evidence="1" id="KW-1133">Transmembrane helix</keyword>
<feature type="transmembrane region" description="Helical" evidence="1">
    <location>
        <begin position="120"/>
        <end position="140"/>
    </location>
</feature>
<feature type="transmembrane region" description="Helical" evidence="1">
    <location>
        <begin position="82"/>
        <end position="108"/>
    </location>
</feature>
<reference evidence="2 3" key="1">
    <citation type="submission" date="2020-08" db="EMBL/GenBank/DDBJ databases">
        <title>Genome sequence of Tessaracoccus defluvii JCM 17540T.</title>
        <authorList>
            <person name="Hyun D.-W."/>
            <person name="Bae J.-W."/>
        </authorList>
    </citation>
    <scope>NUCLEOTIDE SEQUENCE [LARGE SCALE GENOMIC DNA]</scope>
    <source>
        <strain evidence="2 3">JCM 17540</strain>
    </source>
</reference>
<dbReference type="RefSeq" id="WP_187721069.1">
    <property type="nucleotide sequence ID" value="NZ_BAABBL010000024.1"/>
</dbReference>
<evidence type="ECO:0000313" key="2">
    <source>
        <dbReference type="EMBL" id="QNP55948.1"/>
    </source>
</evidence>
<gene>
    <name evidence="2" type="ORF">H9L22_17995</name>
</gene>